<name>A0A6F8PP46_9GAMM</name>
<dbReference type="RefSeq" id="WP_173291617.1">
    <property type="nucleotide sequence ID" value="NZ_AP021888.1"/>
</dbReference>
<dbReference type="AlphaFoldDB" id="A0A6F8PP46"/>
<keyword evidence="2" id="KW-1185">Reference proteome</keyword>
<accession>A0A6F8PP46</accession>
<dbReference type="InterPro" id="IPR008979">
    <property type="entry name" value="Galactose-bd-like_sf"/>
</dbReference>
<protein>
    <recommendedName>
        <fullName evidence="3">Carbohydrate-binding protein</fullName>
    </recommendedName>
</protein>
<evidence type="ECO:0000313" key="2">
    <source>
        <dbReference type="Proteomes" id="UP000501466"/>
    </source>
</evidence>
<reference evidence="2" key="1">
    <citation type="submission" date="2019-11" db="EMBL/GenBank/DDBJ databases">
        <title>Isolation and characterization of two novel species in the genus Thiomicrorhabdus.</title>
        <authorList>
            <person name="Mochizuki J."/>
            <person name="Kojima H."/>
            <person name="Fukui M."/>
        </authorList>
    </citation>
    <scope>NUCLEOTIDE SEQUENCE [LARGE SCALE GENOMIC DNA]</scope>
    <source>
        <strain evidence="2">AkT22</strain>
    </source>
</reference>
<evidence type="ECO:0008006" key="3">
    <source>
        <dbReference type="Google" id="ProtNLM"/>
    </source>
</evidence>
<organism evidence="1 2">
    <name type="scientific">Thiosulfativibrio zosterae</name>
    <dbReference type="NCBI Taxonomy" id="2675053"/>
    <lineage>
        <taxon>Bacteria</taxon>
        <taxon>Pseudomonadati</taxon>
        <taxon>Pseudomonadota</taxon>
        <taxon>Gammaproteobacteria</taxon>
        <taxon>Thiotrichales</taxon>
        <taxon>Piscirickettsiaceae</taxon>
        <taxon>Thiosulfativibrio</taxon>
    </lineage>
</organism>
<dbReference type="Gene3D" id="2.60.120.260">
    <property type="entry name" value="Galactose-binding domain-like"/>
    <property type="match status" value="1"/>
</dbReference>
<dbReference type="SUPFAM" id="SSF49785">
    <property type="entry name" value="Galactose-binding domain-like"/>
    <property type="match status" value="1"/>
</dbReference>
<proteinExistence type="predicted"/>
<dbReference type="KEGG" id="tzo:THMIRHAT_15920"/>
<gene>
    <name evidence="1" type="ORF">THMIRHAT_15920</name>
</gene>
<sequence>MRKTIIAPSAPTHDQPDVQWLNVPDIAHIAITSEAPDYPIENVFALTATSGWRAATSGPQILNLTFDQPQDLKCIWLKFIETEHQRTQEFLLSYSKDQGQIFHELVRQQWNFNPQNATQEIENIQVDLTAVTTLQLVITPDMSNSPLTASLCEWRMA</sequence>
<dbReference type="Proteomes" id="UP000501466">
    <property type="component" value="Chromosome"/>
</dbReference>
<dbReference type="EMBL" id="AP021888">
    <property type="protein sequence ID" value="BBP43846.1"/>
    <property type="molecule type" value="Genomic_DNA"/>
</dbReference>
<evidence type="ECO:0000313" key="1">
    <source>
        <dbReference type="EMBL" id="BBP43846.1"/>
    </source>
</evidence>